<accession>A0ABD0P988</accession>
<dbReference type="Proteomes" id="UP001529510">
    <property type="component" value="Unassembled WGS sequence"/>
</dbReference>
<dbReference type="InterPro" id="IPR036436">
    <property type="entry name" value="Disintegrin_dom_sf"/>
</dbReference>
<dbReference type="Gene3D" id="4.10.70.10">
    <property type="entry name" value="Disintegrin domain"/>
    <property type="match status" value="1"/>
</dbReference>
<comment type="caution">
    <text evidence="1">The sequence shown here is derived from an EMBL/GenBank/DDBJ whole genome shotgun (WGS) entry which is preliminary data.</text>
</comment>
<organism evidence="1 2">
    <name type="scientific">Cirrhinus mrigala</name>
    <name type="common">Mrigala</name>
    <dbReference type="NCBI Taxonomy" id="683832"/>
    <lineage>
        <taxon>Eukaryota</taxon>
        <taxon>Metazoa</taxon>
        <taxon>Chordata</taxon>
        <taxon>Craniata</taxon>
        <taxon>Vertebrata</taxon>
        <taxon>Euteleostomi</taxon>
        <taxon>Actinopterygii</taxon>
        <taxon>Neopterygii</taxon>
        <taxon>Teleostei</taxon>
        <taxon>Ostariophysi</taxon>
        <taxon>Cypriniformes</taxon>
        <taxon>Cyprinidae</taxon>
        <taxon>Labeoninae</taxon>
        <taxon>Labeonini</taxon>
        <taxon>Cirrhinus</taxon>
    </lineage>
</organism>
<dbReference type="PANTHER" id="PTHR45702">
    <property type="entry name" value="ADAM10/ADAM17 METALLOPEPTIDASE FAMILY MEMBER"/>
    <property type="match status" value="1"/>
</dbReference>
<reference evidence="1 2" key="1">
    <citation type="submission" date="2024-05" db="EMBL/GenBank/DDBJ databases">
        <title>Genome sequencing and assembly of Indian major carp, Cirrhinus mrigala (Hamilton, 1822).</title>
        <authorList>
            <person name="Mohindra V."/>
            <person name="Chowdhury L.M."/>
            <person name="Lal K."/>
            <person name="Jena J.K."/>
        </authorList>
    </citation>
    <scope>NUCLEOTIDE SEQUENCE [LARGE SCALE GENOMIC DNA]</scope>
    <source>
        <strain evidence="1">CM1030</strain>
        <tissue evidence="1">Blood</tissue>
    </source>
</reference>
<gene>
    <name evidence="1" type="ORF">M9458_034933</name>
</gene>
<feature type="non-terminal residue" evidence="1">
    <location>
        <position position="1"/>
    </location>
</feature>
<dbReference type="EMBL" id="JAMKFB020000017">
    <property type="protein sequence ID" value="KAL0170337.1"/>
    <property type="molecule type" value="Genomic_DNA"/>
</dbReference>
<feature type="non-terminal residue" evidence="1">
    <location>
        <position position="60"/>
    </location>
</feature>
<proteinExistence type="predicted"/>
<dbReference type="AlphaFoldDB" id="A0ABD0P988"/>
<evidence type="ECO:0000313" key="1">
    <source>
        <dbReference type="EMBL" id="KAL0170337.1"/>
    </source>
</evidence>
<dbReference type="PANTHER" id="PTHR45702:SF7">
    <property type="entry name" value="ADAM METALLOPEPTIDASE DOMAIN 17A"/>
    <property type="match status" value="1"/>
</dbReference>
<name>A0ABD0P988_CIRMR</name>
<dbReference type="InterPro" id="IPR051489">
    <property type="entry name" value="ADAM_Metalloproteinase"/>
</dbReference>
<keyword evidence="2" id="KW-1185">Reference proteome</keyword>
<evidence type="ECO:0000313" key="2">
    <source>
        <dbReference type="Proteomes" id="UP001529510"/>
    </source>
</evidence>
<protein>
    <submittedName>
        <fullName evidence="1">Uncharacterized protein</fullName>
    </submittedName>
</protein>
<sequence>RYSVSRTLKVKAPQCFKQRSSKLCGNSRVEEGEDCDPGLLHLNDDPCCTAKCEFRNRAQC</sequence>